<keyword evidence="3" id="KW-1185">Reference proteome</keyword>
<organism evidence="2 3">
    <name type="scientific">Microdochium bolleyi</name>
    <dbReference type="NCBI Taxonomy" id="196109"/>
    <lineage>
        <taxon>Eukaryota</taxon>
        <taxon>Fungi</taxon>
        <taxon>Dikarya</taxon>
        <taxon>Ascomycota</taxon>
        <taxon>Pezizomycotina</taxon>
        <taxon>Sordariomycetes</taxon>
        <taxon>Xylariomycetidae</taxon>
        <taxon>Xylariales</taxon>
        <taxon>Microdochiaceae</taxon>
        <taxon>Microdochium</taxon>
    </lineage>
</organism>
<dbReference type="AlphaFoldDB" id="A0A136JI12"/>
<evidence type="ECO:0008006" key="4">
    <source>
        <dbReference type="Google" id="ProtNLM"/>
    </source>
</evidence>
<dbReference type="Proteomes" id="UP000070501">
    <property type="component" value="Unassembled WGS sequence"/>
</dbReference>
<protein>
    <recommendedName>
        <fullName evidence="4">Peroxin 20</fullName>
    </recommendedName>
</protein>
<feature type="region of interest" description="Disordered" evidence="1">
    <location>
        <begin position="314"/>
        <end position="342"/>
    </location>
</feature>
<dbReference type="STRING" id="196109.A0A136JI12"/>
<sequence length="342" mass="36014">MADAMCGPANALKGLAGHLDRDGSRQQDRFVASPHMAAQNFRSSPAGGSGANAGFAAFQNGNNNLPGIHDGAGPTLHAPSPMAPLQARQPWQLNAAHVPVSQTQQIQPVNQSWISDFQHMNVNGPLQSAAQAPAIQHPAPQFNPMFVAQRPMMGGHAYGFNIPGAMAMQMPGHAEPAQVTRADDDFDFDAAMSQWMAANAGPEEEVAAMSSLNDSLEQVEAHQLSAEQSVLSPETLPQEFVEEAVAATEVTETATGPAQNHDNGELAAAARQVVQSVSNETNDKFAKSDFFAFMRRLGNEEIVLRGTEFVEAGAPDAQNSAPAASQAADTGNATLQPTVEDA</sequence>
<evidence type="ECO:0000313" key="3">
    <source>
        <dbReference type="Proteomes" id="UP000070501"/>
    </source>
</evidence>
<feature type="compositionally biased region" description="Low complexity" evidence="1">
    <location>
        <begin position="314"/>
        <end position="329"/>
    </location>
</feature>
<proteinExistence type="predicted"/>
<dbReference type="InParanoid" id="A0A136JI12"/>
<gene>
    <name evidence="2" type="ORF">Micbo1qcDRAFT_155388</name>
</gene>
<dbReference type="OrthoDB" id="5407351at2759"/>
<name>A0A136JI12_9PEZI</name>
<accession>A0A136JI12</accession>
<dbReference type="EMBL" id="KQ964245">
    <property type="protein sequence ID" value="KXJ96756.1"/>
    <property type="molecule type" value="Genomic_DNA"/>
</dbReference>
<evidence type="ECO:0000256" key="1">
    <source>
        <dbReference type="SAM" id="MobiDB-lite"/>
    </source>
</evidence>
<feature type="compositionally biased region" description="Polar residues" evidence="1">
    <location>
        <begin position="331"/>
        <end position="342"/>
    </location>
</feature>
<evidence type="ECO:0000313" key="2">
    <source>
        <dbReference type="EMBL" id="KXJ96756.1"/>
    </source>
</evidence>
<reference evidence="3" key="1">
    <citation type="submission" date="2016-02" db="EMBL/GenBank/DDBJ databases">
        <title>Draft genome sequence of Microdochium bolleyi, a fungal endophyte of beachgrass.</title>
        <authorList>
            <consortium name="DOE Joint Genome Institute"/>
            <person name="David A.S."/>
            <person name="May G."/>
            <person name="Haridas S."/>
            <person name="Lim J."/>
            <person name="Wang M."/>
            <person name="Labutti K."/>
            <person name="Lipzen A."/>
            <person name="Barry K."/>
            <person name="Grigoriev I.V."/>
        </authorList>
    </citation>
    <scope>NUCLEOTIDE SEQUENCE [LARGE SCALE GENOMIC DNA]</scope>
    <source>
        <strain evidence="3">J235TASD1</strain>
    </source>
</reference>